<dbReference type="STRING" id="933084.A0A067PSD7"/>
<dbReference type="InParanoid" id="A0A067PSD7"/>
<accession>A0A067PSD7</accession>
<protein>
    <recommendedName>
        <fullName evidence="3">UvrD-like helicase C-terminal domain-containing protein</fullName>
    </recommendedName>
</protein>
<evidence type="ECO:0008006" key="3">
    <source>
        <dbReference type="Google" id="ProtNLM"/>
    </source>
</evidence>
<proteinExistence type="predicted"/>
<dbReference type="CDD" id="cd18809">
    <property type="entry name" value="SF1_C_RecD"/>
    <property type="match status" value="1"/>
</dbReference>
<sequence>MTIHKSQGLTLNKVVIELGSTEFASGLSFVAMSRAKQLSGILFQSSFPISRLQRTAKKDGEKHLEEDVERRKQLGFTLNLFGVDMTMYNFAS</sequence>
<dbReference type="Gene3D" id="3.40.50.300">
    <property type="entry name" value="P-loop containing nucleotide triphosphate hydrolases"/>
    <property type="match status" value="1"/>
</dbReference>
<dbReference type="EMBL" id="KL197721">
    <property type="protein sequence ID" value="KDQ56745.1"/>
    <property type="molecule type" value="Genomic_DNA"/>
</dbReference>
<dbReference type="SUPFAM" id="SSF52540">
    <property type="entry name" value="P-loop containing nucleoside triphosphate hydrolases"/>
    <property type="match status" value="1"/>
</dbReference>
<evidence type="ECO:0000313" key="2">
    <source>
        <dbReference type="Proteomes" id="UP000027265"/>
    </source>
</evidence>
<organism evidence="1 2">
    <name type="scientific">Jaapia argillacea MUCL 33604</name>
    <dbReference type="NCBI Taxonomy" id="933084"/>
    <lineage>
        <taxon>Eukaryota</taxon>
        <taxon>Fungi</taxon>
        <taxon>Dikarya</taxon>
        <taxon>Basidiomycota</taxon>
        <taxon>Agaricomycotina</taxon>
        <taxon>Agaricomycetes</taxon>
        <taxon>Agaricomycetidae</taxon>
        <taxon>Jaapiales</taxon>
        <taxon>Jaapiaceae</taxon>
        <taxon>Jaapia</taxon>
    </lineage>
</organism>
<dbReference type="InterPro" id="IPR027417">
    <property type="entry name" value="P-loop_NTPase"/>
</dbReference>
<keyword evidence="2" id="KW-1185">Reference proteome</keyword>
<dbReference type="AlphaFoldDB" id="A0A067PSD7"/>
<dbReference type="HOGENOM" id="CLU_2413549_0_0_1"/>
<name>A0A067PSD7_9AGAM</name>
<dbReference type="Proteomes" id="UP000027265">
    <property type="component" value="Unassembled WGS sequence"/>
</dbReference>
<gene>
    <name evidence="1" type="ORF">JAAARDRAFT_689661</name>
</gene>
<dbReference type="OrthoDB" id="432234at2759"/>
<reference evidence="2" key="1">
    <citation type="journal article" date="2014" name="Proc. Natl. Acad. Sci. U.S.A.">
        <title>Extensive sampling of basidiomycete genomes demonstrates inadequacy of the white-rot/brown-rot paradigm for wood decay fungi.</title>
        <authorList>
            <person name="Riley R."/>
            <person name="Salamov A.A."/>
            <person name="Brown D.W."/>
            <person name="Nagy L.G."/>
            <person name="Floudas D."/>
            <person name="Held B.W."/>
            <person name="Levasseur A."/>
            <person name="Lombard V."/>
            <person name="Morin E."/>
            <person name="Otillar R."/>
            <person name="Lindquist E.A."/>
            <person name="Sun H."/>
            <person name="LaButti K.M."/>
            <person name="Schmutz J."/>
            <person name="Jabbour D."/>
            <person name="Luo H."/>
            <person name="Baker S.E."/>
            <person name="Pisabarro A.G."/>
            <person name="Walton J.D."/>
            <person name="Blanchette R.A."/>
            <person name="Henrissat B."/>
            <person name="Martin F."/>
            <person name="Cullen D."/>
            <person name="Hibbett D.S."/>
            <person name="Grigoriev I.V."/>
        </authorList>
    </citation>
    <scope>NUCLEOTIDE SEQUENCE [LARGE SCALE GENOMIC DNA]</scope>
    <source>
        <strain evidence="2">MUCL 33604</strain>
    </source>
</reference>
<evidence type="ECO:0000313" key="1">
    <source>
        <dbReference type="EMBL" id="KDQ56745.1"/>
    </source>
</evidence>